<keyword evidence="2" id="KW-0812">Transmembrane</keyword>
<comment type="caution">
    <text evidence="3">The sequence shown here is derived from an EMBL/GenBank/DDBJ whole genome shotgun (WGS) entry which is preliminary data.</text>
</comment>
<dbReference type="EMBL" id="JANAWD010000155">
    <property type="protein sequence ID" value="KAJ3485387.1"/>
    <property type="molecule type" value="Genomic_DNA"/>
</dbReference>
<proteinExistence type="predicted"/>
<feature type="transmembrane region" description="Helical" evidence="2">
    <location>
        <begin position="29"/>
        <end position="54"/>
    </location>
</feature>
<reference evidence="3" key="1">
    <citation type="submission" date="2022-07" db="EMBL/GenBank/DDBJ databases">
        <title>Genome Sequence of Physisporinus lineatus.</title>
        <authorList>
            <person name="Buettner E."/>
        </authorList>
    </citation>
    <scope>NUCLEOTIDE SEQUENCE</scope>
    <source>
        <strain evidence="3">VT162</strain>
    </source>
</reference>
<evidence type="ECO:0000313" key="4">
    <source>
        <dbReference type="Proteomes" id="UP001212997"/>
    </source>
</evidence>
<keyword evidence="2" id="KW-1133">Transmembrane helix</keyword>
<keyword evidence="4" id="KW-1185">Reference proteome</keyword>
<evidence type="ECO:0000256" key="1">
    <source>
        <dbReference type="SAM" id="MobiDB-lite"/>
    </source>
</evidence>
<protein>
    <submittedName>
        <fullName evidence="3">Uncharacterized protein</fullName>
    </submittedName>
</protein>
<feature type="region of interest" description="Disordered" evidence="1">
    <location>
        <begin position="60"/>
        <end position="111"/>
    </location>
</feature>
<dbReference type="Proteomes" id="UP001212997">
    <property type="component" value="Unassembled WGS sequence"/>
</dbReference>
<keyword evidence="2" id="KW-0472">Membrane</keyword>
<gene>
    <name evidence="3" type="ORF">NLI96_g5003</name>
</gene>
<feature type="region of interest" description="Disordered" evidence="1">
    <location>
        <begin position="214"/>
        <end position="236"/>
    </location>
</feature>
<evidence type="ECO:0000313" key="3">
    <source>
        <dbReference type="EMBL" id="KAJ3485387.1"/>
    </source>
</evidence>
<evidence type="ECO:0000256" key="2">
    <source>
        <dbReference type="SAM" id="Phobius"/>
    </source>
</evidence>
<sequence>MPLLYYPSEGSTKRVVAQRQSHEVVSPHVATATVVGMVLGVLCLFTIVLVYQILPRKPKRNPRSKPLTLTGRRRPHGPLRTTFDRLFPFHKASRPPPSLNPPDGSSSASLRRKFVRPFHLPSERENRRKNIRDKFSTSLRLKVDIPRTSKFNLPPLSSYIPTSRKLYTHLDDKDEFINQPACPRSAVLSPWSLSESDYPDTAPLIPQEQLDSLLPPPRVYVPETPTRPGGRGYRGEPIIHRPSSVETLASFIDPFVDEPKEPLDELRDVVVRIARDHRTDLDRSVFVIGDEWDSSSDVSDDASFEGIKLS</sequence>
<dbReference type="AlphaFoldDB" id="A0AAD5YJK0"/>
<name>A0AAD5YJK0_9APHY</name>
<organism evidence="3 4">
    <name type="scientific">Meripilus lineatus</name>
    <dbReference type="NCBI Taxonomy" id="2056292"/>
    <lineage>
        <taxon>Eukaryota</taxon>
        <taxon>Fungi</taxon>
        <taxon>Dikarya</taxon>
        <taxon>Basidiomycota</taxon>
        <taxon>Agaricomycotina</taxon>
        <taxon>Agaricomycetes</taxon>
        <taxon>Polyporales</taxon>
        <taxon>Meripilaceae</taxon>
        <taxon>Meripilus</taxon>
    </lineage>
</organism>
<accession>A0AAD5YJK0</accession>